<dbReference type="Proteomes" id="UP000253426">
    <property type="component" value="Unassembled WGS sequence"/>
</dbReference>
<accession>A0A366HPS2</accession>
<comment type="caution">
    <text evidence="3">The sequence shown here is derived from an EMBL/GenBank/DDBJ whole genome shotgun (WGS) entry which is preliminary data.</text>
</comment>
<dbReference type="InterPro" id="IPR007345">
    <property type="entry name" value="Polysacch_pyruvyl_Trfase"/>
</dbReference>
<feature type="signal peptide" evidence="1">
    <location>
        <begin position="1"/>
        <end position="22"/>
    </location>
</feature>
<evidence type="ECO:0000313" key="4">
    <source>
        <dbReference type="Proteomes" id="UP000253426"/>
    </source>
</evidence>
<dbReference type="RefSeq" id="WP_113957245.1">
    <property type="nucleotide sequence ID" value="NZ_QNRR01000002.1"/>
</dbReference>
<gene>
    <name evidence="3" type="ORF">DES53_10247</name>
</gene>
<organism evidence="3 4">
    <name type="scientific">Roseimicrobium gellanilyticum</name>
    <dbReference type="NCBI Taxonomy" id="748857"/>
    <lineage>
        <taxon>Bacteria</taxon>
        <taxon>Pseudomonadati</taxon>
        <taxon>Verrucomicrobiota</taxon>
        <taxon>Verrucomicrobiia</taxon>
        <taxon>Verrucomicrobiales</taxon>
        <taxon>Verrucomicrobiaceae</taxon>
        <taxon>Roseimicrobium</taxon>
    </lineage>
</organism>
<dbReference type="Pfam" id="PF04230">
    <property type="entry name" value="PS_pyruv_trans"/>
    <property type="match status" value="1"/>
</dbReference>
<name>A0A366HPS2_9BACT</name>
<feature type="domain" description="Polysaccharide pyruvyl transferase" evidence="2">
    <location>
        <begin position="40"/>
        <end position="342"/>
    </location>
</feature>
<keyword evidence="1" id="KW-0732">Signal</keyword>
<dbReference type="EMBL" id="QNRR01000002">
    <property type="protein sequence ID" value="RBP45665.1"/>
    <property type="molecule type" value="Genomic_DNA"/>
</dbReference>
<proteinExistence type="predicted"/>
<dbReference type="OrthoDB" id="5093983at2"/>
<dbReference type="GO" id="GO:0016740">
    <property type="term" value="F:transferase activity"/>
    <property type="evidence" value="ECO:0007669"/>
    <property type="project" value="UniProtKB-KW"/>
</dbReference>
<reference evidence="3 4" key="1">
    <citation type="submission" date="2018-06" db="EMBL/GenBank/DDBJ databases">
        <title>Genomic Encyclopedia of Type Strains, Phase IV (KMG-IV): sequencing the most valuable type-strain genomes for metagenomic binning, comparative biology and taxonomic classification.</title>
        <authorList>
            <person name="Goeker M."/>
        </authorList>
    </citation>
    <scope>NUCLEOTIDE SEQUENCE [LARGE SCALE GENOMIC DNA]</scope>
    <source>
        <strain evidence="3 4">DSM 25532</strain>
    </source>
</reference>
<evidence type="ECO:0000313" key="3">
    <source>
        <dbReference type="EMBL" id="RBP45665.1"/>
    </source>
</evidence>
<protein>
    <submittedName>
        <fullName evidence="3">Polysaccharide pyruvyl transferase</fullName>
    </submittedName>
</protein>
<keyword evidence="3" id="KW-0808">Transferase</keyword>
<feature type="chain" id="PRO_5017049956" evidence="1">
    <location>
        <begin position="23"/>
        <end position="420"/>
    </location>
</feature>
<evidence type="ECO:0000259" key="2">
    <source>
        <dbReference type="Pfam" id="PF04230"/>
    </source>
</evidence>
<sequence length="420" mass="46854">MHRRHFLHTALASALASIPAIAAGERKPRIVLRSSWQTVNIGDIGHTPGVLALIEKHLPEMEVILWPMNVENGVEEMLKKRFPKLTITKDKSEVFACDFLLHGSGPYLTAHRDVAEWKKETGKPYGVYGITMAPAGDPGMKIMRNNGLDDNCRALLDTASFVFLRDSRSLKVVKDGGVKCPIIDFGPDGAFGCDLRNDEAALAFMKQHGLEEGKFFCTIPNLRNAPYWKVKKGYAFDENKQRRNDEMKDHDHVLLREAIIAVTRETDMKVLVCPEDSTQMEDGKLLIVDPLPNDVKAKVVWRKNFWLTDEALSTYVRSAGLFGNEMHSPIMCIGNGVPAIVCRFVEQTTKGFMWQDIGLGDWLFDLDNTEDRLRLPSTVLAMAKDPAAAKAKAAKAREVVQGHQKRTMEVLRKAAGGSPT</sequence>
<dbReference type="AlphaFoldDB" id="A0A366HPS2"/>
<keyword evidence="4" id="KW-1185">Reference proteome</keyword>
<evidence type="ECO:0000256" key="1">
    <source>
        <dbReference type="SAM" id="SignalP"/>
    </source>
</evidence>